<dbReference type="PANTHER" id="PTHR43280:SF2">
    <property type="entry name" value="HTH-TYPE TRANSCRIPTIONAL REGULATOR EXSA"/>
    <property type="match status" value="1"/>
</dbReference>
<keyword evidence="6" id="KW-1185">Reference proteome</keyword>
<dbReference type="AlphaFoldDB" id="A0A0R2A6L2"/>
<evidence type="ECO:0000256" key="1">
    <source>
        <dbReference type="ARBA" id="ARBA00023015"/>
    </source>
</evidence>
<keyword evidence="1" id="KW-0805">Transcription regulation</keyword>
<comment type="caution">
    <text evidence="5">The sequence shown here is derived from an EMBL/GenBank/DDBJ whole genome shotgun (WGS) entry which is preliminary data.</text>
</comment>
<name>A0A0R2A6L2_9LACO</name>
<keyword evidence="3" id="KW-0804">Transcription</keyword>
<dbReference type="Proteomes" id="UP000051733">
    <property type="component" value="Unassembled WGS sequence"/>
</dbReference>
<proteinExistence type="predicted"/>
<keyword evidence="2" id="KW-0238">DNA-binding</keyword>
<protein>
    <submittedName>
        <fullName evidence="5">AraC family transcriptional regulator</fullName>
    </submittedName>
</protein>
<dbReference type="SMART" id="SM00342">
    <property type="entry name" value="HTH_ARAC"/>
    <property type="match status" value="1"/>
</dbReference>
<dbReference type="GO" id="GO:0003700">
    <property type="term" value="F:DNA-binding transcription factor activity"/>
    <property type="evidence" value="ECO:0007669"/>
    <property type="project" value="InterPro"/>
</dbReference>
<evidence type="ECO:0000313" key="5">
    <source>
        <dbReference type="EMBL" id="KRM61076.1"/>
    </source>
</evidence>
<dbReference type="Pfam" id="PF12833">
    <property type="entry name" value="HTH_18"/>
    <property type="match status" value="1"/>
</dbReference>
<dbReference type="EMBL" id="AYYY01000043">
    <property type="protein sequence ID" value="KRM61076.1"/>
    <property type="molecule type" value="Genomic_DNA"/>
</dbReference>
<dbReference type="InterPro" id="IPR018060">
    <property type="entry name" value="HTH_AraC"/>
</dbReference>
<dbReference type="STRING" id="1423813.FC26_GL002294"/>
<evidence type="ECO:0000259" key="4">
    <source>
        <dbReference type="PROSITE" id="PS01124"/>
    </source>
</evidence>
<evidence type="ECO:0000256" key="2">
    <source>
        <dbReference type="ARBA" id="ARBA00023125"/>
    </source>
</evidence>
<gene>
    <name evidence="5" type="ORF">FC26_GL002294</name>
</gene>
<dbReference type="PANTHER" id="PTHR43280">
    <property type="entry name" value="ARAC-FAMILY TRANSCRIPTIONAL REGULATOR"/>
    <property type="match status" value="1"/>
</dbReference>
<dbReference type="PROSITE" id="PS01124">
    <property type="entry name" value="HTH_ARAC_FAMILY_2"/>
    <property type="match status" value="1"/>
</dbReference>
<dbReference type="SUPFAM" id="SSF46689">
    <property type="entry name" value="Homeodomain-like"/>
    <property type="match status" value="2"/>
</dbReference>
<dbReference type="PATRIC" id="fig|1423813.3.peg.2338"/>
<accession>A0A0R2A6L2</accession>
<evidence type="ECO:0000256" key="3">
    <source>
        <dbReference type="ARBA" id="ARBA00023163"/>
    </source>
</evidence>
<dbReference type="GO" id="GO:0043565">
    <property type="term" value="F:sequence-specific DNA binding"/>
    <property type="evidence" value="ECO:0007669"/>
    <property type="project" value="InterPro"/>
</dbReference>
<dbReference type="PROSITE" id="PS00041">
    <property type="entry name" value="HTH_ARAC_FAMILY_1"/>
    <property type="match status" value="1"/>
</dbReference>
<organism evidence="5 6">
    <name type="scientific">Paucilactobacillus vaccinostercus DSM 20634</name>
    <dbReference type="NCBI Taxonomy" id="1423813"/>
    <lineage>
        <taxon>Bacteria</taxon>
        <taxon>Bacillati</taxon>
        <taxon>Bacillota</taxon>
        <taxon>Bacilli</taxon>
        <taxon>Lactobacillales</taxon>
        <taxon>Lactobacillaceae</taxon>
        <taxon>Paucilactobacillus</taxon>
    </lineage>
</organism>
<dbReference type="InterPro" id="IPR009057">
    <property type="entry name" value="Homeodomain-like_sf"/>
</dbReference>
<evidence type="ECO:0000313" key="6">
    <source>
        <dbReference type="Proteomes" id="UP000051733"/>
    </source>
</evidence>
<dbReference type="InterPro" id="IPR018062">
    <property type="entry name" value="HTH_AraC-typ_CS"/>
</dbReference>
<sequence>MTYMSIEQLYIEALNVPGIEFKLFEKQPKITFKHGRILTSAYLSMFNELSLDSKVTVLRHTQNLFSFCMMKNDVGYLLGPEILTDVLSDQRLDPNQKTIYLPRLMSTISLKTKQCYKQLLVFANLLDIDLDESEINAAFTNSITSEQFNDKLVLVNFNDQGAHVSYVYEKALKAAVEMGQPSMVHDAFVGLVNSGRIGILSDEGDVRNVKNWGIICISVTLRAAIAAGMDYDQAYSLNDHYVRSLESFNSYSDVMTAIEEMLKDMAQRVAQLKFVHLSAPVRRTYQIIMNTPETKINATELSNQLGISPHYLSSLFKKEVGITIARFRILVKINRAIQILQSTNLSLAEIASILNFSDQSHLTREFEKFVGASPSRARRNPHLTDNWHLYNFIKVNVG</sequence>
<dbReference type="Gene3D" id="1.10.10.60">
    <property type="entry name" value="Homeodomain-like"/>
    <property type="match status" value="1"/>
</dbReference>
<feature type="domain" description="HTH araC/xylS-type" evidence="4">
    <location>
        <begin position="282"/>
        <end position="380"/>
    </location>
</feature>
<reference evidence="5 6" key="1">
    <citation type="journal article" date="2015" name="Genome Announc.">
        <title>Expanding the biotechnology potential of lactobacilli through comparative genomics of 213 strains and associated genera.</title>
        <authorList>
            <person name="Sun Z."/>
            <person name="Harris H.M."/>
            <person name="McCann A."/>
            <person name="Guo C."/>
            <person name="Argimon S."/>
            <person name="Zhang W."/>
            <person name="Yang X."/>
            <person name="Jeffery I.B."/>
            <person name="Cooney J.C."/>
            <person name="Kagawa T.F."/>
            <person name="Liu W."/>
            <person name="Song Y."/>
            <person name="Salvetti E."/>
            <person name="Wrobel A."/>
            <person name="Rasinkangas P."/>
            <person name="Parkhill J."/>
            <person name="Rea M.C."/>
            <person name="O'Sullivan O."/>
            <person name="Ritari J."/>
            <person name="Douillard F.P."/>
            <person name="Paul Ross R."/>
            <person name="Yang R."/>
            <person name="Briner A.E."/>
            <person name="Felis G.E."/>
            <person name="de Vos W.M."/>
            <person name="Barrangou R."/>
            <person name="Klaenhammer T.R."/>
            <person name="Caufield P.W."/>
            <person name="Cui Y."/>
            <person name="Zhang H."/>
            <person name="O'Toole P.W."/>
        </authorList>
    </citation>
    <scope>NUCLEOTIDE SEQUENCE [LARGE SCALE GENOMIC DNA]</scope>
    <source>
        <strain evidence="5 6">DSM 20634</strain>
    </source>
</reference>